<reference evidence="2" key="1">
    <citation type="submission" date="2021-06" db="EMBL/GenBank/DDBJ databases">
        <title>Collection of gut derived symbiotic bacterial strains cultured from healthy donors.</title>
        <authorList>
            <person name="Lin H."/>
            <person name="Littmann E."/>
            <person name="Pamer E.G."/>
        </authorList>
    </citation>
    <scope>NUCLEOTIDE SEQUENCE</scope>
    <source>
        <strain evidence="2">MSK.21.60</strain>
    </source>
</reference>
<accession>A0AAW4N937</accession>
<gene>
    <name evidence="2" type="ORF">KSW80_09600</name>
</gene>
<dbReference type="Proteomes" id="UP001196316">
    <property type="component" value="Unassembled WGS sequence"/>
</dbReference>
<comment type="caution">
    <text evidence="2">The sequence shown here is derived from an EMBL/GenBank/DDBJ whole genome shotgun (WGS) entry which is preliminary data.</text>
</comment>
<dbReference type="AlphaFoldDB" id="A0AAW4N937"/>
<dbReference type="InterPro" id="IPR013159">
    <property type="entry name" value="DnaA_C"/>
</dbReference>
<sequence length="209" mass="24222">MKIFIIGKQIGLKPQDVREKFLNAASLLESLNLEPVVPSFTDDPESGTFAQRLGQEVETLAGCDGVLMLDNWRQSKKADIERTIARKLGKPVMYQDIVSDNANRKIAELVEDAVSQVTGLTIEEFSEKSRCRERCYARMLFVYHCRKFKMRLVAISRYVHRDHTTMLHYLKKYNDEIVYNREFGELAEKCAQIIKEKENEICIKKPNQD</sequence>
<evidence type="ECO:0000313" key="2">
    <source>
        <dbReference type="EMBL" id="MBV3408648.1"/>
    </source>
</evidence>
<dbReference type="SMART" id="SM00760">
    <property type="entry name" value="Bac_DnaA_C"/>
    <property type="match status" value="1"/>
</dbReference>
<dbReference type="GO" id="GO:0043565">
    <property type="term" value="F:sequence-specific DNA binding"/>
    <property type="evidence" value="ECO:0007669"/>
    <property type="project" value="InterPro"/>
</dbReference>
<name>A0AAW4N937_9BACT</name>
<dbReference type="GO" id="GO:0006270">
    <property type="term" value="P:DNA replication initiation"/>
    <property type="evidence" value="ECO:0007669"/>
    <property type="project" value="InterPro"/>
</dbReference>
<dbReference type="GO" id="GO:0006275">
    <property type="term" value="P:regulation of DNA replication"/>
    <property type="evidence" value="ECO:0007669"/>
    <property type="project" value="InterPro"/>
</dbReference>
<dbReference type="InterPro" id="IPR025518">
    <property type="entry name" value="DUF4406"/>
</dbReference>
<dbReference type="GO" id="GO:0005524">
    <property type="term" value="F:ATP binding"/>
    <property type="evidence" value="ECO:0007669"/>
    <property type="project" value="InterPro"/>
</dbReference>
<evidence type="ECO:0000259" key="1">
    <source>
        <dbReference type="SMART" id="SM00760"/>
    </source>
</evidence>
<proteinExistence type="predicted"/>
<evidence type="ECO:0000313" key="3">
    <source>
        <dbReference type="Proteomes" id="UP001196316"/>
    </source>
</evidence>
<dbReference type="Pfam" id="PF14359">
    <property type="entry name" value="DUF4406"/>
    <property type="match status" value="1"/>
</dbReference>
<organism evidence="2 3">
    <name type="scientific">Segatella copri</name>
    <dbReference type="NCBI Taxonomy" id="165179"/>
    <lineage>
        <taxon>Bacteria</taxon>
        <taxon>Pseudomonadati</taxon>
        <taxon>Bacteroidota</taxon>
        <taxon>Bacteroidia</taxon>
        <taxon>Bacteroidales</taxon>
        <taxon>Prevotellaceae</taxon>
        <taxon>Segatella</taxon>
    </lineage>
</organism>
<dbReference type="EMBL" id="JAHOEP010000024">
    <property type="protein sequence ID" value="MBV3408648.1"/>
    <property type="molecule type" value="Genomic_DNA"/>
</dbReference>
<protein>
    <submittedName>
        <fullName evidence="2">DUF4406 domain-containing protein</fullName>
    </submittedName>
</protein>
<dbReference type="CDD" id="cd06571">
    <property type="entry name" value="Bac_DnaA_C"/>
    <property type="match status" value="1"/>
</dbReference>
<dbReference type="RefSeq" id="WP_217326676.1">
    <property type="nucleotide sequence ID" value="NZ_JAHOEK010000023.1"/>
</dbReference>
<feature type="domain" description="Chromosomal replication initiator DnaA C-terminal" evidence="1">
    <location>
        <begin position="106"/>
        <end position="173"/>
    </location>
</feature>
<dbReference type="Pfam" id="PF08299">
    <property type="entry name" value="Bac_DnaA_C"/>
    <property type="match status" value="1"/>
</dbReference>